<protein>
    <submittedName>
        <fullName evidence="1">Uncharacterized protein</fullName>
    </submittedName>
</protein>
<gene>
    <name evidence="1" type="ORF">EII21_02140</name>
</gene>
<keyword evidence="2" id="KW-1185">Reference proteome</keyword>
<comment type="caution">
    <text evidence="1">The sequence shown here is derived from an EMBL/GenBank/DDBJ whole genome shotgun (WGS) entry which is preliminary data.</text>
</comment>
<reference evidence="1 2" key="1">
    <citation type="submission" date="2018-11" db="EMBL/GenBank/DDBJ databases">
        <title>Genomes From Bacteria Associated with the Canine Oral Cavity: a Test Case for Automated Genome-Based Taxonomic Assignment.</title>
        <authorList>
            <person name="Coil D.A."/>
            <person name="Jospin G."/>
            <person name="Darling A.E."/>
            <person name="Wallis C."/>
            <person name="Davis I.J."/>
            <person name="Harris S."/>
            <person name="Eisen J.A."/>
            <person name="Holcombe L.J."/>
            <person name="O'Flynn C."/>
        </authorList>
    </citation>
    <scope>NUCLEOTIDE SEQUENCE [LARGE SCALE GENOMIC DNA]</scope>
    <source>
        <strain evidence="1 2">COT-280</strain>
    </source>
</reference>
<dbReference type="OrthoDB" id="583109at2"/>
<name>A0A3P2AC46_9NEIS</name>
<dbReference type="InterPro" id="IPR049886">
    <property type="entry name" value="CFI_box_CTERM_dom"/>
</dbReference>
<evidence type="ECO:0000313" key="1">
    <source>
        <dbReference type="EMBL" id="RRD91213.1"/>
    </source>
</evidence>
<dbReference type="EMBL" id="RQYC01000002">
    <property type="protein sequence ID" value="RRD91213.1"/>
    <property type="molecule type" value="Genomic_DNA"/>
</dbReference>
<evidence type="ECO:0000313" key="2">
    <source>
        <dbReference type="Proteomes" id="UP000269923"/>
    </source>
</evidence>
<sequence>MSETIYFANKCGGCENYNGILSDNGTQRGIRLFTSTSLVDCKLGVHTTLIRGCSGFFPIGKIKSCQTCFYCDSANHRCMQGHSLYVQEPCMDHALKDYYESNQEERRGSGGGCFISTVVCEHYGLSDDCMELTTLRHFRDTQLLTDEKFAWLVGEYYRCSPEIERKLKNNQELSVFLYENYLKRIVLMIQGKEVKSKVVDLYLAMFAFAKQKLS</sequence>
<accession>A0A3P2AC46</accession>
<dbReference type="NCBIfam" id="NF041770">
    <property type="entry name" value="CFI_box_CTERM"/>
    <property type="match status" value="1"/>
</dbReference>
<dbReference type="Proteomes" id="UP000269923">
    <property type="component" value="Unassembled WGS sequence"/>
</dbReference>
<dbReference type="RefSeq" id="WP_124794014.1">
    <property type="nucleotide sequence ID" value="NZ_RQYC01000002.1"/>
</dbReference>
<proteinExistence type="predicted"/>
<dbReference type="AlphaFoldDB" id="A0A3P2AC46"/>
<organism evidence="1 2">
    <name type="scientific">Conchiformibius steedae</name>
    <dbReference type="NCBI Taxonomy" id="153493"/>
    <lineage>
        <taxon>Bacteria</taxon>
        <taxon>Pseudomonadati</taxon>
        <taxon>Pseudomonadota</taxon>
        <taxon>Betaproteobacteria</taxon>
        <taxon>Neisseriales</taxon>
        <taxon>Neisseriaceae</taxon>
        <taxon>Conchiformibius</taxon>
    </lineage>
</organism>